<gene>
    <name evidence="2" type="ORF">DFH07DRAFT_1036534</name>
</gene>
<evidence type="ECO:0000313" key="2">
    <source>
        <dbReference type="EMBL" id="KAJ7778023.1"/>
    </source>
</evidence>
<dbReference type="AlphaFoldDB" id="A0AAD7K407"/>
<comment type="caution">
    <text evidence="2">The sequence shown here is derived from an EMBL/GenBank/DDBJ whole genome shotgun (WGS) entry which is preliminary data.</text>
</comment>
<keyword evidence="1" id="KW-0732">Signal</keyword>
<dbReference type="Proteomes" id="UP001215280">
    <property type="component" value="Unassembled WGS sequence"/>
</dbReference>
<feature type="signal peptide" evidence="1">
    <location>
        <begin position="1"/>
        <end position="20"/>
    </location>
</feature>
<name>A0AAD7K407_9AGAR</name>
<evidence type="ECO:0000256" key="1">
    <source>
        <dbReference type="SAM" id="SignalP"/>
    </source>
</evidence>
<dbReference type="EMBL" id="JARJLG010000009">
    <property type="protein sequence ID" value="KAJ7778023.1"/>
    <property type="molecule type" value="Genomic_DNA"/>
</dbReference>
<proteinExistence type="predicted"/>
<feature type="chain" id="PRO_5041897516" evidence="1">
    <location>
        <begin position="21"/>
        <end position="403"/>
    </location>
</feature>
<sequence>MHFSMYSLATLLSVAVSATAFPAWLGIKPDATVDHENFATQAISHVKFRQDAAVSAYIIAKWLDPNDVANAGHKDLGPWKAINTEETFSLKDEGIPDGVLVNICSIVVGQAADRSCFPDPLRFICLRRRGGIISHPEYEDDHWFKVDYSAGKGADFRQTGTAFKGWFDYTGLFNFFQNEFCTGVAHDNFKRDPIATVKFQQDALVSAYLVVHWFNPSDGGSYQKQLGAWMAVDTQAEFNLANEGIPDGADVWFTSYVAAVGEYTNDVSFIADSSASKGALLKLTGTAFKAWFTFEKLYDISASIFRVQANKGFTFPNLPILHAMDLIKDVVSRAAVAEDLWTFEAGLAAFDEIFEDLTKLPNLRHMEWVFSSSDHHLDLPGAVAAFIARSLPRLRNARLPKFG</sequence>
<accession>A0AAD7K407</accession>
<reference evidence="2" key="1">
    <citation type="submission" date="2023-03" db="EMBL/GenBank/DDBJ databases">
        <title>Massive genome expansion in bonnet fungi (Mycena s.s.) driven by repeated elements and novel gene families across ecological guilds.</title>
        <authorList>
            <consortium name="Lawrence Berkeley National Laboratory"/>
            <person name="Harder C.B."/>
            <person name="Miyauchi S."/>
            <person name="Viragh M."/>
            <person name="Kuo A."/>
            <person name="Thoen E."/>
            <person name="Andreopoulos B."/>
            <person name="Lu D."/>
            <person name="Skrede I."/>
            <person name="Drula E."/>
            <person name="Henrissat B."/>
            <person name="Morin E."/>
            <person name="Kohler A."/>
            <person name="Barry K."/>
            <person name="LaButti K."/>
            <person name="Morin E."/>
            <person name="Salamov A."/>
            <person name="Lipzen A."/>
            <person name="Mereny Z."/>
            <person name="Hegedus B."/>
            <person name="Baldrian P."/>
            <person name="Stursova M."/>
            <person name="Weitz H."/>
            <person name="Taylor A."/>
            <person name="Grigoriev I.V."/>
            <person name="Nagy L.G."/>
            <person name="Martin F."/>
            <person name="Kauserud H."/>
        </authorList>
    </citation>
    <scope>NUCLEOTIDE SEQUENCE</scope>
    <source>
        <strain evidence="2">CBHHK188m</strain>
    </source>
</reference>
<protein>
    <submittedName>
        <fullName evidence="2">Uncharacterized protein</fullName>
    </submittedName>
</protein>
<evidence type="ECO:0000313" key="3">
    <source>
        <dbReference type="Proteomes" id="UP001215280"/>
    </source>
</evidence>
<organism evidence="2 3">
    <name type="scientific">Mycena maculata</name>
    <dbReference type="NCBI Taxonomy" id="230809"/>
    <lineage>
        <taxon>Eukaryota</taxon>
        <taxon>Fungi</taxon>
        <taxon>Dikarya</taxon>
        <taxon>Basidiomycota</taxon>
        <taxon>Agaricomycotina</taxon>
        <taxon>Agaricomycetes</taxon>
        <taxon>Agaricomycetidae</taxon>
        <taxon>Agaricales</taxon>
        <taxon>Marasmiineae</taxon>
        <taxon>Mycenaceae</taxon>
        <taxon>Mycena</taxon>
    </lineage>
</organism>
<keyword evidence="3" id="KW-1185">Reference proteome</keyword>